<accession>A0ABX0LEQ3</accession>
<name>A0ABX0LEQ3_9NEIS</name>
<dbReference type="Proteomes" id="UP001515641">
    <property type="component" value="Unassembled WGS sequence"/>
</dbReference>
<keyword evidence="2" id="KW-1185">Reference proteome</keyword>
<evidence type="ECO:0000313" key="1">
    <source>
        <dbReference type="EMBL" id="NHR07992.1"/>
    </source>
</evidence>
<sequence>MEPIKIDGQLVVALIALVQPWVISFYKKNFRQPEIKINPTGSIEIGFSGLGHTVSITGVLRTLKKDVFISSINMETVKIENDAKLKFQWIAQRSNKLFHTNPREELFAADSFTLTSGSTRHYNNTFASKGFKRKFQDHTINTQEEWRNFILQKNNPQGDSNFYENELLEFIKVSQHFNNYHTALNNDFYWTPGKYKIKLEINTEETKTPFAFIWDIEITEDSSRKLRNNTINILRECCSLSTNYYFDYQEYSSTQTLIQPNKLKNIFKKS</sequence>
<gene>
    <name evidence="1" type="ORF">HA052_22645</name>
</gene>
<dbReference type="RefSeq" id="WP_166453698.1">
    <property type="nucleotide sequence ID" value="NZ_JAAOMA010000047.1"/>
</dbReference>
<evidence type="ECO:0000313" key="2">
    <source>
        <dbReference type="Proteomes" id="UP001515641"/>
    </source>
</evidence>
<reference evidence="1 2" key="1">
    <citation type="submission" date="2020-03" db="EMBL/GenBank/DDBJ databases">
        <title>Draft genome sequence of environmentally isolated cultures.</title>
        <authorList>
            <person name="Wilson H.S."/>
            <person name="De Leon M.E."/>
        </authorList>
    </citation>
    <scope>NUCLEOTIDE SEQUENCE [LARGE SCALE GENOMIC DNA]</scope>
    <source>
        <strain evidence="1 2">HSC-31F16</strain>
    </source>
</reference>
<protein>
    <submittedName>
        <fullName evidence="1">Uncharacterized protein</fullName>
    </submittedName>
</protein>
<organism evidence="1 2">
    <name type="scientific">Chromobacterium fluminis</name>
    <dbReference type="NCBI Taxonomy" id="3044269"/>
    <lineage>
        <taxon>Bacteria</taxon>
        <taxon>Pseudomonadati</taxon>
        <taxon>Pseudomonadota</taxon>
        <taxon>Betaproteobacteria</taxon>
        <taxon>Neisseriales</taxon>
        <taxon>Chromobacteriaceae</taxon>
        <taxon>Chromobacterium</taxon>
    </lineage>
</organism>
<comment type="caution">
    <text evidence="1">The sequence shown here is derived from an EMBL/GenBank/DDBJ whole genome shotgun (WGS) entry which is preliminary data.</text>
</comment>
<dbReference type="EMBL" id="JAAOMA010000047">
    <property type="protein sequence ID" value="NHR07992.1"/>
    <property type="molecule type" value="Genomic_DNA"/>
</dbReference>
<proteinExistence type="predicted"/>